<dbReference type="InterPro" id="IPR036969">
    <property type="entry name" value="Citrate_synthase_sf"/>
</dbReference>
<dbReference type="GO" id="GO:0006099">
    <property type="term" value="P:tricarboxylic acid cycle"/>
    <property type="evidence" value="ECO:0007669"/>
    <property type="project" value="TreeGrafter"/>
</dbReference>
<dbReference type="EMBL" id="JAHHZF010000008">
    <property type="protein sequence ID" value="MBT9291134.1"/>
    <property type="molecule type" value="Genomic_DNA"/>
</dbReference>
<dbReference type="Proteomes" id="UP000766595">
    <property type="component" value="Unassembled WGS sequence"/>
</dbReference>
<proteinExistence type="inferred from homology"/>
<evidence type="ECO:0000256" key="3">
    <source>
        <dbReference type="ARBA" id="ARBA00012972"/>
    </source>
</evidence>
<name>A0A947DBE1_9HYPH</name>
<evidence type="ECO:0000313" key="5">
    <source>
        <dbReference type="EMBL" id="MBT9291134.1"/>
    </source>
</evidence>
<evidence type="ECO:0000256" key="1">
    <source>
        <dbReference type="ARBA" id="ARBA00004751"/>
    </source>
</evidence>
<dbReference type="AlphaFoldDB" id="A0A947DBE1"/>
<comment type="caution">
    <text evidence="5">The sequence shown here is derived from an EMBL/GenBank/DDBJ whole genome shotgun (WGS) entry which is preliminary data.</text>
</comment>
<protein>
    <recommendedName>
        <fullName evidence="3">citrate synthase (unknown stereospecificity)</fullName>
        <ecNumber evidence="3">2.3.3.16</ecNumber>
    </recommendedName>
</protein>
<gene>
    <name evidence="5" type="ORF">KL771_16835</name>
</gene>
<comment type="similarity">
    <text evidence="2">Belongs to the citrate synthase family.</text>
</comment>
<dbReference type="GO" id="GO:0005829">
    <property type="term" value="C:cytosol"/>
    <property type="evidence" value="ECO:0007669"/>
    <property type="project" value="TreeGrafter"/>
</dbReference>
<dbReference type="InterPro" id="IPR002020">
    <property type="entry name" value="Citrate_synthase"/>
</dbReference>
<keyword evidence="6" id="KW-1185">Reference proteome</keyword>
<dbReference type="PANTHER" id="PTHR11739:SF4">
    <property type="entry name" value="CITRATE SYNTHASE, PEROXISOMAL"/>
    <property type="match status" value="1"/>
</dbReference>
<dbReference type="Gene3D" id="1.10.230.10">
    <property type="entry name" value="Cytochrome P450-Terp, domain 2"/>
    <property type="match status" value="1"/>
</dbReference>
<evidence type="ECO:0000313" key="6">
    <source>
        <dbReference type="Proteomes" id="UP000766595"/>
    </source>
</evidence>
<dbReference type="GO" id="GO:0005975">
    <property type="term" value="P:carbohydrate metabolic process"/>
    <property type="evidence" value="ECO:0007669"/>
    <property type="project" value="TreeGrafter"/>
</dbReference>
<evidence type="ECO:0000256" key="4">
    <source>
        <dbReference type="ARBA" id="ARBA00022679"/>
    </source>
</evidence>
<dbReference type="InterPro" id="IPR016143">
    <property type="entry name" value="Citrate_synth-like_sm_a-sub"/>
</dbReference>
<accession>A0A947DBE1</accession>
<dbReference type="PANTHER" id="PTHR11739">
    <property type="entry name" value="CITRATE SYNTHASE"/>
    <property type="match status" value="1"/>
</dbReference>
<evidence type="ECO:0000256" key="2">
    <source>
        <dbReference type="ARBA" id="ARBA00010566"/>
    </source>
</evidence>
<reference evidence="5 6" key="1">
    <citation type="submission" date="2021-06" db="EMBL/GenBank/DDBJ databases">
        <authorList>
            <person name="Grouzdev D.S."/>
            <person name="Koziaeva V."/>
        </authorList>
    </citation>
    <scope>NUCLEOTIDE SEQUENCE [LARGE SCALE GENOMIC DNA]</scope>
    <source>
        <strain evidence="5 6">22</strain>
    </source>
</reference>
<dbReference type="EC" id="2.3.3.16" evidence="3"/>
<dbReference type="SUPFAM" id="SSF48256">
    <property type="entry name" value="Citrate synthase"/>
    <property type="match status" value="1"/>
</dbReference>
<comment type="pathway">
    <text evidence="1">Carbohydrate metabolism; tricarboxylic acid cycle; isocitrate from oxaloacetate: step 1/2.</text>
</comment>
<keyword evidence="4" id="KW-0808">Transferase</keyword>
<dbReference type="GO" id="GO:0036440">
    <property type="term" value="F:citrate synthase activity"/>
    <property type="evidence" value="ECO:0007669"/>
    <property type="project" value="UniProtKB-EC"/>
</dbReference>
<dbReference type="InterPro" id="IPR016142">
    <property type="entry name" value="Citrate_synth-like_lrg_a-sub"/>
</dbReference>
<dbReference type="CDD" id="cd06102">
    <property type="entry name" value="citrate_synt_like_2"/>
    <property type="match status" value="1"/>
</dbReference>
<dbReference type="PRINTS" id="PR00143">
    <property type="entry name" value="CITRTSNTHASE"/>
</dbReference>
<organism evidence="5 6">
    <name type="scientific">Prosthecodimorpha staleyi</name>
    <dbReference type="NCBI Taxonomy" id="2840188"/>
    <lineage>
        <taxon>Bacteria</taxon>
        <taxon>Pseudomonadati</taxon>
        <taxon>Pseudomonadota</taxon>
        <taxon>Alphaproteobacteria</taxon>
        <taxon>Hyphomicrobiales</taxon>
        <taxon>Ancalomicrobiaceae</taxon>
        <taxon>Prosthecodimorpha</taxon>
    </lineage>
</organism>
<dbReference type="Gene3D" id="1.10.580.10">
    <property type="entry name" value="Citrate Synthase, domain 1"/>
    <property type="match status" value="1"/>
</dbReference>
<sequence length="410" mass="43007">MHDRDSYLDAEAAAARLGVSRATLYAYVSRGLIRTGGPADAVAAGAVVQDPRRRLYSAHDIEALVRRKAVGRRPDTVAATALDWGLPVLASAITEIEGGRLSYRGHDATRWAETASLEDTARLLWGCGEADPFADPQGIAPAWDGDLLAVFATLPLTERCQVLLPLVAAGRATAWQRDGRRLWPGAAALLRAMAGAASGSAPDARPIHEHLGRVWGLDAAGADLVRRVLVLAADHELNASAFAVRVVASTGASLGACLNAGLSALSGPLHGGTTSLVEILFDEVVAAGDAAGAVETRLRRGDGIPGFDHPLYPDGDPRAAALLPHLPADRLRDDLAAVMAETAGRLPNIDFALVALRRALGLPRGSALALFAVGRTAGWIAHALEQRRDDRLIRPRARYVGPSAADGSAR</sequence>
<dbReference type="Pfam" id="PF00285">
    <property type="entry name" value="Citrate_synt"/>
    <property type="match status" value="1"/>
</dbReference>